<protein>
    <submittedName>
        <fullName evidence="1">Uncharacterized protein</fullName>
    </submittedName>
</protein>
<dbReference type="EMBL" id="KV907501">
    <property type="protein sequence ID" value="OOF94943.1"/>
    <property type="molecule type" value="Genomic_DNA"/>
</dbReference>
<organism evidence="1 2">
    <name type="scientific">Aspergillus carbonarius (strain ITEM 5010)</name>
    <dbReference type="NCBI Taxonomy" id="602072"/>
    <lineage>
        <taxon>Eukaryota</taxon>
        <taxon>Fungi</taxon>
        <taxon>Dikarya</taxon>
        <taxon>Ascomycota</taxon>
        <taxon>Pezizomycotina</taxon>
        <taxon>Eurotiomycetes</taxon>
        <taxon>Eurotiomycetidae</taxon>
        <taxon>Eurotiales</taxon>
        <taxon>Aspergillaceae</taxon>
        <taxon>Aspergillus</taxon>
        <taxon>Aspergillus subgen. Circumdati</taxon>
    </lineage>
</organism>
<proteinExistence type="predicted"/>
<gene>
    <name evidence="1" type="ORF">ASPCADRAFT_208590</name>
</gene>
<dbReference type="Proteomes" id="UP000188318">
    <property type="component" value="Unassembled WGS sequence"/>
</dbReference>
<evidence type="ECO:0000313" key="2">
    <source>
        <dbReference type="Proteomes" id="UP000188318"/>
    </source>
</evidence>
<accession>A0A1R3RKE6</accession>
<dbReference type="OrthoDB" id="5234589at2759"/>
<keyword evidence="2" id="KW-1185">Reference proteome</keyword>
<evidence type="ECO:0000313" key="1">
    <source>
        <dbReference type="EMBL" id="OOF94943.1"/>
    </source>
</evidence>
<name>A0A1R3RKE6_ASPC5</name>
<sequence>MDPSLPDSQAITAPIPPISITVEERFKSIDIETITHVVVHLPDKRLNQIMLCAANIPYDFDKPWAYWFFIGKILSRGFFGNED</sequence>
<reference evidence="2" key="1">
    <citation type="journal article" date="2017" name="Genome Biol.">
        <title>Comparative genomics reveals high biological diversity and specific adaptations in the industrially and medically important fungal genus Aspergillus.</title>
        <authorList>
            <person name="de Vries R.P."/>
            <person name="Riley R."/>
            <person name="Wiebenga A."/>
            <person name="Aguilar-Osorio G."/>
            <person name="Amillis S."/>
            <person name="Uchima C.A."/>
            <person name="Anderluh G."/>
            <person name="Asadollahi M."/>
            <person name="Askin M."/>
            <person name="Barry K."/>
            <person name="Battaglia E."/>
            <person name="Bayram O."/>
            <person name="Benocci T."/>
            <person name="Braus-Stromeyer S.A."/>
            <person name="Caldana C."/>
            <person name="Canovas D."/>
            <person name="Cerqueira G.C."/>
            <person name="Chen F."/>
            <person name="Chen W."/>
            <person name="Choi C."/>
            <person name="Clum A."/>
            <person name="Dos Santos R.A."/>
            <person name="Damasio A.R."/>
            <person name="Diallinas G."/>
            <person name="Emri T."/>
            <person name="Fekete E."/>
            <person name="Flipphi M."/>
            <person name="Freyberg S."/>
            <person name="Gallo A."/>
            <person name="Gournas C."/>
            <person name="Habgood R."/>
            <person name="Hainaut M."/>
            <person name="Harispe M.L."/>
            <person name="Henrissat B."/>
            <person name="Hilden K.S."/>
            <person name="Hope R."/>
            <person name="Hossain A."/>
            <person name="Karabika E."/>
            <person name="Karaffa L."/>
            <person name="Karanyi Z."/>
            <person name="Krasevec N."/>
            <person name="Kuo A."/>
            <person name="Kusch H."/>
            <person name="LaButti K."/>
            <person name="Lagendijk E.L."/>
            <person name="Lapidus A."/>
            <person name="Levasseur A."/>
            <person name="Lindquist E."/>
            <person name="Lipzen A."/>
            <person name="Logrieco A.F."/>
            <person name="MacCabe A."/>
            <person name="Maekelae M.R."/>
            <person name="Malavazi I."/>
            <person name="Melin P."/>
            <person name="Meyer V."/>
            <person name="Mielnichuk N."/>
            <person name="Miskei M."/>
            <person name="Molnar A.P."/>
            <person name="Mule G."/>
            <person name="Ngan C.Y."/>
            <person name="Orejas M."/>
            <person name="Orosz E."/>
            <person name="Ouedraogo J.P."/>
            <person name="Overkamp K.M."/>
            <person name="Park H.-S."/>
            <person name="Perrone G."/>
            <person name="Piumi F."/>
            <person name="Punt P.J."/>
            <person name="Ram A.F."/>
            <person name="Ramon A."/>
            <person name="Rauscher S."/>
            <person name="Record E."/>
            <person name="Riano-Pachon D.M."/>
            <person name="Robert V."/>
            <person name="Roehrig J."/>
            <person name="Ruller R."/>
            <person name="Salamov A."/>
            <person name="Salih N.S."/>
            <person name="Samson R.A."/>
            <person name="Sandor E."/>
            <person name="Sanguinetti M."/>
            <person name="Schuetze T."/>
            <person name="Sepcic K."/>
            <person name="Shelest E."/>
            <person name="Sherlock G."/>
            <person name="Sophianopoulou V."/>
            <person name="Squina F.M."/>
            <person name="Sun H."/>
            <person name="Susca A."/>
            <person name="Todd R.B."/>
            <person name="Tsang A."/>
            <person name="Unkles S.E."/>
            <person name="van de Wiele N."/>
            <person name="van Rossen-Uffink D."/>
            <person name="Oliveira J.V."/>
            <person name="Vesth T.C."/>
            <person name="Visser J."/>
            <person name="Yu J.-H."/>
            <person name="Zhou M."/>
            <person name="Andersen M.R."/>
            <person name="Archer D.B."/>
            <person name="Baker S.E."/>
            <person name="Benoit I."/>
            <person name="Brakhage A.A."/>
            <person name="Braus G.H."/>
            <person name="Fischer R."/>
            <person name="Frisvad J.C."/>
            <person name="Goldman G.H."/>
            <person name="Houbraken J."/>
            <person name="Oakley B."/>
            <person name="Pocsi I."/>
            <person name="Scazzocchio C."/>
            <person name="Seiboth B."/>
            <person name="vanKuyk P.A."/>
            <person name="Wortman J."/>
            <person name="Dyer P.S."/>
            <person name="Grigoriev I.V."/>
        </authorList>
    </citation>
    <scope>NUCLEOTIDE SEQUENCE [LARGE SCALE GENOMIC DNA]</scope>
    <source>
        <strain evidence="2">ITEM 5010</strain>
    </source>
</reference>
<dbReference type="VEuPathDB" id="FungiDB:ASPCADRAFT_208590"/>
<feature type="non-terminal residue" evidence="1">
    <location>
        <position position="83"/>
    </location>
</feature>
<dbReference type="AlphaFoldDB" id="A0A1R3RKE6"/>